<keyword evidence="2" id="KW-1185">Reference proteome</keyword>
<comment type="caution">
    <text evidence="1">The sequence shown here is derived from an EMBL/GenBank/DDBJ whole genome shotgun (WGS) entry which is preliminary data.</text>
</comment>
<organism evidence="1 2">
    <name type="scientific">Lindgomyces ingoldianus</name>
    <dbReference type="NCBI Taxonomy" id="673940"/>
    <lineage>
        <taxon>Eukaryota</taxon>
        <taxon>Fungi</taxon>
        <taxon>Dikarya</taxon>
        <taxon>Ascomycota</taxon>
        <taxon>Pezizomycotina</taxon>
        <taxon>Dothideomycetes</taxon>
        <taxon>Pleosporomycetidae</taxon>
        <taxon>Pleosporales</taxon>
        <taxon>Lindgomycetaceae</taxon>
        <taxon>Lindgomyces</taxon>
    </lineage>
</organism>
<protein>
    <submittedName>
        <fullName evidence="1">Uncharacterized protein</fullName>
    </submittedName>
</protein>
<dbReference type="Proteomes" id="UP000799755">
    <property type="component" value="Unassembled WGS sequence"/>
</dbReference>
<gene>
    <name evidence="1" type="ORF">BDR25DRAFT_396436</name>
</gene>
<accession>A0ACB6QFZ2</accession>
<evidence type="ECO:0000313" key="2">
    <source>
        <dbReference type="Proteomes" id="UP000799755"/>
    </source>
</evidence>
<dbReference type="EMBL" id="MU003532">
    <property type="protein sequence ID" value="KAF2465037.1"/>
    <property type="molecule type" value="Genomic_DNA"/>
</dbReference>
<proteinExistence type="predicted"/>
<reference evidence="1" key="1">
    <citation type="journal article" date="2020" name="Stud. Mycol.">
        <title>101 Dothideomycetes genomes: a test case for predicting lifestyles and emergence of pathogens.</title>
        <authorList>
            <person name="Haridas S."/>
            <person name="Albert R."/>
            <person name="Binder M."/>
            <person name="Bloem J."/>
            <person name="Labutti K."/>
            <person name="Salamov A."/>
            <person name="Andreopoulos B."/>
            <person name="Baker S."/>
            <person name="Barry K."/>
            <person name="Bills G."/>
            <person name="Bluhm B."/>
            <person name="Cannon C."/>
            <person name="Castanera R."/>
            <person name="Culley D."/>
            <person name="Daum C."/>
            <person name="Ezra D."/>
            <person name="Gonzalez J."/>
            <person name="Henrissat B."/>
            <person name="Kuo A."/>
            <person name="Liang C."/>
            <person name="Lipzen A."/>
            <person name="Lutzoni F."/>
            <person name="Magnuson J."/>
            <person name="Mondo S."/>
            <person name="Nolan M."/>
            <person name="Ohm R."/>
            <person name="Pangilinan J."/>
            <person name="Park H.-J."/>
            <person name="Ramirez L."/>
            <person name="Alfaro M."/>
            <person name="Sun H."/>
            <person name="Tritt A."/>
            <person name="Yoshinaga Y."/>
            <person name="Zwiers L.-H."/>
            <person name="Turgeon B."/>
            <person name="Goodwin S."/>
            <person name="Spatafora J."/>
            <person name="Crous P."/>
            <person name="Grigoriev I."/>
        </authorList>
    </citation>
    <scope>NUCLEOTIDE SEQUENCE</scope>
    <source>
        <strain evidence="1">ATCC 200398</strain>
    </source>
</reference>
<evidence type="ECO:0000313" key="1">
    <source>
        <dbReference type="EMBL" id="KAF2465037.1"/>
    </source>
</evidence>
<sequence length="342" mass="37596">MRRACDCDLPTPKDYYSGSAAGLPRKRANERHVEPPTHRFAGTPQDVIRLLRASAHALSPSSTLLNGALRGPSVRDMSLAVQKQRVGDNDPWRARLAKYGDPARRPRLPEPSNRKCFALAPKTNPVSSSFPSKRPITLHHHAYLSHPPSRVLHHDRGSWTGRQTAPVVCTQQAHQHALLACPCKLIRTRRAAQRRTEPHHHRNLVTAIRCGADCTLRFGTSFVNHLLSLFFCPCLFVAVLLSTANAALSIIGAAGPVPAARDACRPTAHLKCCHVEREHTARKHAVLYRAPLPATELLPARVSCALRQFISPSAPVAQALQPRIECHRQTASVTPATAQQPQ</sequence>
<name>A0ACB6QFZ2_9PLEO</name>